<organism evidence="5 6">
    <name type="scientific">Rhodovulum viride</name>
    <dbReference type="NCBI Taxonomy" id="1231134"/>
    <lineage>
        <taxon>Bacteria</taxon>
        <taxon>Pseudomonadati</taxon>
        <taxon>Pseudomonadota</taxon>
        <taxon>Alphaproteobacteria</taxon>
        <taxon>Rhodobacterales</taxon>
        <taxon>Paracoccaceae</taxon>
        <taxon>Rhodovulum</taxon>
    </lineage>
</organism>
<feature type="domain" description="Type VI secretion system IcmF C-terminal" evidence="2">
    <location>
        <begin position="1088"/>
        <end position="1189"/>
    </location>
</feature>
<evidence type="ECO:0000259" key="4">
    <source>
        <dbReference type="Pfam" id="PF14331"/>
    </source>
</evidence>
<dbReference type="InterPro" id="IPR027417">
    <property type="entry name" value="P-loop_NTPase"/>
</dbReference>
<reference evidence="5 6" key="1">
    <citation type="submission" date="2017-01" db="EMBL/GenBank/DDBJ databases">
        <title>Genome sequence of Rhodovulum viride JA756.</title>
        <authorList>
            <person name="Lakshmi K.V."/>
            <person name="Tushar L.D."/>
            <person name="Sasikala C."/>
            <person name="Venkataramana C."/>
        </authorList>
    </citation>
    <scope>NUCLEOTIDE SEQUENCE [LARGE SCALE GENOMIC DNA]</scope>
    <source>
        <strain evidence="5 6">JA756</strain>
    </source>
</reference>
<dbReference type="Pfam" id="PF06761">
    <property type="entry name" value="IcmF-related"/>
    <property type="match status" value="1"/>
</dbReference>
<feature type="transmembrane region" description="Helical" evidence="1">
    <location>
        <begin position="20"/>
        <end position="41"/>
    </location>
</feature>
<feature type="domain" description="Type VI secretion system component TssM1 N-terminal" evidence="4">
    <location>
        <begin position="190"/>
        <end position="446"/>
    </location>
</feature>
<dbReference type="PANTHER" id="PTHR36153">
    <property type="entry name" value="INNER MEMBRANE PROTEIN-RELATED"/>
    <property type="match status" value="1"/>
</dbReference>
<proteinExistence type="predicted"/>
<keyword evidence="1" id="KW-1133">Transmembrane helix</keyword>
<dbReference type="InterPro" id="IPR017731">
    <property type="entry name" value="TssM1-like"/>
</dbReference>
<dbReference type="Pfam" id="PF06744">
    <property type="entry name" value="IcmF_C"/>
    <property type="match status" value="1"/>
</dbReference>
<dbReference type="NCBIfam" id="TIGR03348">
    <property type="entry name" value="VI_IcmF"/>
    <property type="match status" value="1"/>
</dbReference>
<feature type="transmembrane region" description="Helical" evidence="1">
    <location>
        <begin position="438"/>
        <end position="463"/>
    </location>
</feature>
<dbReference type="CDD" id="cd00882">
    <property type="entry name" value="Ras_like_GTPase"/>
    <property type="match status" value="1"/>
</dbReference>
<dbReference type="RefSeq" id="WP_245943126.1">
    <property type="nucleotide sequence ID" value="NZ_MUAV01000012.1"/>
</dbReference>
<dbReference type="PANTHER" id="PTHR36153:SF1">
    <property type="entry name" value="TYPE VI SECRETION SYSTEM COMPONENT TSSM1"/>
    <property type="match status" value="1"/>
</dbReference>
<dbReference type="InterPro" id="IPR009612">
    <property type="entry name" value="IcmF-rel"/>
</dbReference>
<dbReference type="InterPro" id="IPR053156">
    <property type="entry name" value="T6SS_TssM-like"/>
</dbReference>
<dbReference type="Proteomes" id="UP000248659">
    <property type="component" value="Unassembled WGS sequence"/>
</dbReference>
<evidence type="ECO:0000256" key="1">
    <source>
        <dbReference type="SAM" id="Phobius"/>
    </source>
</evidence>
<name>A0ABX9DFE9_9RHOB</name>
<dbReference type="SUPFAM" id="SSF52540">
    <property type="entry name" value="P-loop containing nucleoside triphosphate hydrolases"/>
    <property type="match status" value="1"/>
</dbReference>
<dbReference type="EMBL" id="MUAV01000012">
    <property type="protein sequence ID" value="RAP41080.1"/>
    <property type="molecule type" value="Genomic_DNA"/>
</dbReference>
<comment type="caution">
    <text evidence="5">The sequence shown here is derived from an EMBL/GenBank/DDBJ whole genome shotgun (WGS) entry which is preliminary data.</text>
</comment>
<feature type="transmembrane region" description="Helical" evidence="1">
    <location>
        <begin position="53"/>
        <end position="75"/>
    </location>
</feature>
<dbReference type="InterPro" id="IPR010623">
    <property type="entry name" value="IcmF_C"/>
</dbReference>
<sequence>MRRALRAVGAAFAAMWRARWMRVLLIVLGLVALGAAIWFGLPMTGSALLASVWFRVGLIALIAGTLGLVYGLGWLRRRRRAEALEDSLMAEPAGDGRVLAERMQEALAKLRRSGGKSALYDLPWYVIIGPPGAGKTTALANSGIGFPGQDGPGSGVEGFGGTRNCDWWFAEEAVLIDTAGRYTTQDSDAEADRASWTSFLQLLKKGRPDQPVNGVILAFSVADMMAASEADLTRHAETVRSRLAELHETLKIDVPVYVLFTKADLISGFREYFGSFSQSRRRLVWGTTFQTRDRSARTCELVPAEFDALVARLSDEVSDRMTEEPDGAARIAIFGLPGQMAMLRDTVSDFLRRVFAPTRYQSNAILRGFYFTSGTQEGTPIDQVLGAMAKGGDEAAFQPAFLSGKGRSYFLHDLLKKVIFEERDWVGFDRRAVRRRQILRSAAMVLIATVTLGGMAGFGYSFWQNASLLAAADADAAAYRDAARNELARTVIDDPDASVVLPQLQRLRQMTAGYVDPRRPGLFEGLGLSRHDELHAAADRAYSDGLERMLRPRLILALENSLPQLIAEDDTAAIYRALKVYLLLGGQGGARGAEDDAVVAGYFDEIWRARFAAPGEFRLREELTQHLEAMLDLDGDRRITIGIDPEIVRKARDAIVTLPLADQAYASIRDRALTSGLPAFAPAEAIGGQVERVLATTDGTPLDRLSVPGLYTFEGYWGFFLDELTNARARLKDDRWVLGEAADRVDYDRQLGSLERDLHRRYRQEFDAAWTGLLSRLTLARMSADPPRYDALAAAASPVDSPLARLVEEIGRQTRLSRLYDEIDAMAPEDAAKAAAGGDLAGNMGDAAFSRIYSRSGVFQRVVLDAVQARGKSQVRAGAVSEDSQRAQVQRISDDFADWHRLLTGEPGARPIDAVLANLAALRENRRNAALAPSPADETLLRQTLSALTMNNSALPPDLGRMLSAVEAEFRSEAQDASLGQIERAMNDEVGAFCREFIEPYFPFTEGGRHVSPAIFGQFFAPGGRADRFFTTYLQPHVTRGPDGLEPVPGSSIGERLSPDLLKAFDRIEAIRMAFFASGASEPRVDMAVTHISSSPSVNLAVLAINGSELRTQPGSTPGELSWPGPGSGVSLGLFPQQSGRPNGIRFDAGRWDIVTFLRSGRSRVNGTSVEVTQDVGGRSITYRFSFDSTTVPFLMPELAQFSCPVSVEDRP</sequence>
<feature type="domain" description="IcmF-related" evidence="3">
    <location>
        <begin position="501"/>
        <end position="815"/>
    </location>
</feature>
<keyword evidence="1" id="KW-0812">Transmembrane</keyword>
<dbReference type="InterPro" id="IPR025743">
    <property type="entry name" value="TssM1_N"/>
</dbReference>
<keyword evidence="1" id="KW-0472">Membrane</keyword>
<accession>A0ABX9DFE9</accession>
<evidence type="ECO:0000259" key="2">
    <source>
        <dbReference type="Pfam" id="PF06744"/>
    </source>
</evidence>
<gene>
    <name evidence="5" type="ORF">BYZ73_11655</name>
</gene>
<keyword evidence="6" id="KW-1185">Reference proteome</keyword>
<dbReference type="Pfam" id="PF14331">
    <property type="entry name" value="IcmF-related_N"/>
    <property type="match status" value="1"/>
</dbReference>
<evidence type="ECO:0000313" key="6">
    <source>
        <dbReference type="Proteomes" id="UP000248659"/>
    </source>
</evidence>
<protein>
    <submittedName>
        <fullName evidence="5">Type VI secretion protein</fullName>
    </submittedName>
</protein>
<evidence type="ECO:0000313" key="5">
    <source>
        <dbReference type="EMBL" id="RAP41080.1"/>
    </source>
</evidence>
<evidence type="ECO:0000259" key="3">
    <source>
        <dbReference type="Pfam" id="PF06761"/>
    </source>
</evidence>